<evidence type="ECO:0000256" key="4">
    <source>
        <dbReference type="SAM" id="Phobius"/>
    </source>
</evidence>
<dbReference type="PANTHER" id="PTHR10794">
    <property type="entry name" value="ABHYDROLASE DOMAIN-CONTAINING PROTEIN"/>
    <property type="match status" value="1"/>
</dbReference>
<dbReference type="GO" id="GO:0008126">
    <property type="term" value="F:acetylesterase activity"/>
    <property type="evidence" value="ECO:0007669"/>
    <property type="project" value="TreeGrafter"/>
</dbReference>
<dbReference type="InterPro" id="IPR029058">
    <property type="entry name" value="AB_hydrolase_fold"/>
</dbReference>
<dbReference type="AlphaFoldDB" id="A0A914L8C0"/>
<keyword evidence="4" id="KW-0812">Transmembrane</keyword>
<evidence type="ECO:0000313" key="7">
    <source>
        <dbReference type="WBParaSite" id="Minc3s00322g10179"/>
    </source>
</evidence>
<dbReference type="InterPro" id="IPR050960">
    <property type="entry name" value="AB_hydrolase_4_sf"/>
</dbReference>
<comment type="similarity">
    <text evidence="2">Belongs to the AB hydrolase superfamily. AB hydrolase 4 family.</text>
</comment>
<dbReference type="GO" id="GO:0043401">
    <property type="term" value="P:steroid hormone receptor signaling pathway"/>
    <property type="evidence" value="ECO:0007669"/>
    <property type="project" value="TreeGrafter"/>
</dbReference>
<dbReference type="InterPro" id="IPR000952">
    <property type="entry name" value="AB_hydrolase_4_CS"/>
</dbReference>
<dbReference type="SUPFAM" id="SSF53474">
    <property type="entry name" value="alpha/beta-Hydrolases"/>
    <property type="match status" value="1"/>
</dbReference>
<evidence type="ECO:0000259" key="5">
    <source>
        <dbReference type="Pfam" id="PF00561"/>
    </source>
</evidence>
<dbReference type="GO" id="GO:0051792">
    <property type="term" value="P:medium-chain fatty acid biosynthetic process"/>
    <property type="evidence" value="ECO:0007669"/>
    <property type="project" value="TreeGrafter"/>
</dbReference>
<dbReference type="PANTHER" id="PTHR10794:SF45">
    <property type="entry name" value="MONOACYLGLYCEROL LIPASE ABHD2"/>
    <property type="match status" value="1"/>
</dbReference>
<accession>A0A914L8C0</accession>
<reference evidence="7" key="1">
    <citation type="submission" date="2022-11" db="UniProtKB">
        <authorList>
            <consortium name="WormBaseParasite"/>
        </authorList>
    </citation>
    <scope>IDENTIFICATION</scope>
</reference>
<name>A0A914L8C0_MELIC</name>
<comment type="subcellular location">
    <subcellularLocation>
        <location evidence="1">Membrane</location>
        <topology evidence="1">Single-pass type II membrane protein</topology>
    </subcellularLocation>
</comment>
<evidence type="ECO:0000256" key="1">
    <source>
        <dbReference type="ARBA" id="ARBA00004606"/>
    </source>
</evidence>
<dbReference type="InterPro" id="IPR000073">
    <property type="entry name" value="AB_hydrolase_1"/>
</dbReference>
<dbReference type="WBParaSite" id="Minc3s00322g10179">
    <property type="protein sequence ID" value="Minc3s00322g10179"/>
    <property type="gene ID" value="Minc3s00322g10179"/>
</dbReference>
<dbReference type="GO" id="GO:0097524">
    <property type="term" value="C:sperm plasma membrane"/>
    <property type="evidence" value="ECO:0007669"/>
    <property type="project" value="TreeGrafter"/>
</dbReference>
<protein>
    <submittedName>
        <fullName evidence="7">AB hydrolase-1 domain-containing protein</fullName>
    </submittedName>
</protein>
<dbReference type="GO" id="GO:0036126">
    <property type="term" value="C:sperm flagellum"/>
    <property type="evidence" value="ECO:0007669"/>
    <property type="project" value="TreeGrafter"/>
</dbReference>
<feature type="domain" description="AB hydrolase-1" evidence="5">
    <location>
        <begin position="155"/>
        <end position="407"/>
    </location>
</feature>
<keyword evidence="3" id="KW-0735">Signal-anchor</keyword>
<keyword evidence="6" id="KW-1185">Reference proteome</keyword>
<dbReference type="Proteomes" id="UP000887563">
    <property type="component" value="Unplaced"/>
</dbReference>
<evidence type="ECO:0000313" key="6">
    <source>
        <dbReference type="Proteomes" id="UP000887563"/>
    </source>
</evidence>
<feature type="transmembrane region" description="Helical" evidence="4">
    <location>
        <begin position="12"/>
        <end position="34"/>
    </location>
</feature>
<dbReference type="Gene3D" id="3.40.50.1820">
    <property type="entry name" value="alpha/beta hydrolase"/>
    <property type="match status" value="1"/>
</dbReference>
<dbReference type="GO" id="GO:0051793">
    <property type="term" value="P:medium-chain fatty acid catabolic process"/>
    <property type="evidence" value="ECO:0007669"/>
    <property type="project" value="TreeGrafter"/>
</dbReference>
<evidence type="ECO:0000256" key="3">
    <source>
        <dbReference type="ARBA" id="ARBA00022968"/>
    </source>
</evidence>
<organism evidence="6 7">
    <name type="scientific">Meloidogyne incognita</name>
    <name type="common">Southern root-knot nematode worm</name>
    <name type="synonym">Oxyuris incognita</name>
    <dbReference type="NCBI Taxonomy" id="6306"/>
    <lineage>
        <taxon>Eukaryota</taxon>
        <taxon>Metazoa</taxon>
        <taxon>Ecdysozoa</taxon>
        <taxon>Nematoda</taxon>
        <taxon>Chromadorea</taxon>
        <taxon>Rhabditida</taxon>
        <taxon>Tylenchina</taxon>
        <taxon>Tylenchomorpha</taxon>
        <taxon>Tylenchoidea</taxon>
        <taxon>Meloidogynidae</taxon>
        <taxon>Meloidogyninae</taxon>
        <taxon>Meloidogyne</taxon>
        <taxon>Meloidogyne incognita group</taxon>
    </lineage>
</organism>
<evidence type="ECO:0000256" key="2">
    <source>
        <dbReference type="ARBA" id="ARBA00010884"/>
    </source>
</evidence>
<dbReference type="GO" id="GO:0046464">
    <property type="term" value="P:acylglycerol catabolic process"/>
    <property type="evidence" value="ECO:0007669"/>
    <property type="project" value="TreeGrafter"/>
</dbReference>
<dbReference type="Pfam" id="PF00561">
    <property type="entry name" value="Abhydrolase_1"/>
    <property type="match status" value="1"/>
</dbReference>
<keyword evidence="4" id="KW-0472">Membrane</keyword>
<dbReference type="GO" id="GO:0048240">
    <property type="term" value="P:sperm capacitation"/>
    <property type="evidence" value="ECO:0007669"/>
    <property type="project" value="TreeGrafter"/>
</dbReference>
<keyword evidence="4" id="KW-1133">Transmembrane helix</keyword>
<proteinExistence type="inferred from homology"/>
<dbReference type="PROSITE" id="PS01133">
    <property type="entry name" value="UPF0017"/>
    <property type="match status" value="1"/>
</dbReference>
<dbReference type="GO" id="GO:0047372">
    <property type="term" value="F:monoacylglycerol lipase activity"/>
    <property type="evidence" value="ECO:0007669"/>
    <property type="project" value="TreeGrafter"/>
</dbReference>
<sequence>MHFIYSLAPSFGSILASPGYACLIICFFLLARFLKLTSFDEKPQITLRKKGRVKIKRKFSIDNNDSFDNNFENFVNVDLAELLEQCSILKETYIPPPIWGRNGHLQTMFYGILGHHSLKRAFDKRHFIILKDGATATFDVFEPIFKESKKNVDITLVFCPGIANCSESNYIRTCVHLLQENGYRCAVLNHLGVLKNVPLTSTRIFSYGGDGELESIFNSLFILYPSTSFIGVGFSMGANVMTNCLAKLDKAILSRIILAISVCQGYSARDTAPLFMEWESCRRIYNYIITENVKRLLRHNFAMAIQPHVNSGLINEKQLWSSTSLLWLDECYSRRIYGFSSLEDYYEEISCLQHIKGIKLPMIFINSLDDPLIPETLWKPVKDICKSHPLHAFILLKHGGHLGFLEGKSPIHPRSVTWLDRFILQLAEAVNSQMESVGEYSGNLNDFKDDRRKSF</sequence>